<evidence type="ECO:0000313" key="1">
    <source>
        <dbReference type="EMBL" id="REG91068.1"/>
    </source>
</evidence>
<protein>
    <submittedName>
        <fullName evidence="1">Uncharacterized protein</fullName>
    </submittedName>
</protein>
<dbReference type="Proteomes" id="UP000256405">
    <property type="component" value="Unassembled WGS sequence"/>
</dbReference>
<dbReference type="AlphaFoldDB" id="A0A3E0DYG8"/>
<dbReference type="EMBL" id="QUNF01000005">
    <property type="protein sequence ID" value="REG91068.1"/>
    <property type="molecule type" value="Genomic_DNA"/>
</dbReference>
<comment type="caution">
    <text evidence="1">The sequence shown here is derived from an EMBL/GenBank/DDBJ whole genome shotgun (WGS) entry which is preliminary data.</text>
</comment>
<sequence>MNFKTMLLKDSEEAKTQNRKVGQAGFLDVKSGKGFVSSFVVRTVDDIPIKRFKKY</sequence>
<gene>
    <name evidence="1" type="ORF">C8N25_105180</name>
</gene>
<organism evidence="1 2">
    <name type="scientific">Algoriphagus antarcticus</name>
    <dbReference type="NCBI Taxonomy" id="238540"/>
    <lineage>
        <taxon>Bacteria</taxon>
        <taxon>Pseudomonadati</taxon>
        <taxon>Bacteroidota</taxon>
        <taxon>Cytophagia</taxon>
        <taxon>Cytophagales</taxon>
        <taxon>Cyclobacteriaceae</taxon>
        <taxon>Algoriphagus</taxon>
    </lineage>
</organism>
<dbReference type="RefSeq" id="WP_169714337.1">
    <property type="nucleotide sequence ID" value="NZ_MSSW01000002.1"/>
</dbReference>
<name>A0A3E0DYG8_9BACT</name>
<keyword evidence="2" id="KW-1185">Reference proteome</keyword>
<reference evidence="1 2" key="1">
    <citation type="submission" date="2018-08" db="EMBL/GenBank/DDBJ databases">
        <title>Genomic Encyclopedia of Archaeal and Bacterial Type Strains, Phase II (KMG-II): from individual species to whole genera.</title>
        <authorList>
            <person name="Goeker M."/>
        </authorList>
    </citation>
    <scope>NUCLEOTIDE SEQUENCE [LARGE SCALE GENOMIC DNA]</scope>
    <source>
        <strain evidence="1 2">DSM 15986</strain>
    </source>
</reference>
<evidence type="ECO:0000313" key="2">
    <source>
        <dbReference type="Proteomes" id="UP000256405"/>
    </source>
</evidence>
<proteinExistence type="predicted"/>
<accession>A0A3E0DYG8</accession>